<name>A0A370GR55_9BACI</name>
<feature type="compositionally biased region" description="Gly residues" evidence="1">
    <location>
        <begin position="91"/>
        <end position="107"/>
    </location>
</feature>
<reference evidence="2 3" key="1">
    <citation type="submission" date="2018-07" db="EMBL/GenBank/DDBJ databases">
        <title>Genomic Encyclopedia of Type Strains, Phase IV (KMG-IV): sequencing the most valuable type-strain genomes for metagenomic binning, comparative biology and taxonomic classification.</title>
        <authorList>
            <person name="Goeker M."/>
        </authorList>
    </citation>
    <scope>NUCLEOTIDE SEQUENCE [LARGE SCALE GENOMIC DNA]</scope>
    <source>
        <strain evidence="2 3">DSM 25281</strain>
    </source>
</reference>
<evidence type="ECO:0000313" key="2">
    <source>
        <dbReference type="EMBL" id="RDI45726.1"/>
    </source>
</evidence>
<organism evidence="2 3">
    <name type="scientific">Falsibacillus pallidus</name>
    <dbReference type="NCBI Taxonomy" id="493781"/>
    <lineage>
        <taxon>Bacteria</taxon>
        <taxon>Bacillati</taxon>
        <taxon>Bacillota</taxon>
        <taxon>Bacilli</taxon>
        <taxon>Bacillales</taxon>
        <taxon>Bacillaceae</taxon>
        <taxon>Falsibacillus</taxon>
    </lineage>
</organism>
<accession>A0A370GR55</accession>
<dbReference type="Proteomes" id="UP000255326">
    <property type="component" value="Unassembled WGS sequence"/>
</dbReference>
<feature type="region of interest" description="Disordered" evidence="1">
    <location>
        <begin position="61"/>
        <end position="107"/>
    </location>
</feature>
<proteinExistence type="predicted"/>
<dbReference type="AlphaFoldDB" id="A0A370GR55"/>
<protein>
    <submittedName>
        <fullName evidence="2">Uncharacterized protein</fullName>
    </submittedName>
</protein>
<comment type="caution">
    <text evidence="2">The sequence shown here is derived from an EMBL/GenBank/DDBJ whole genome shotgun (WGS) entry which is preliminary data.</text>
</comment>
<evidence type="ECO:0000256" key="1">
    <source>
        <dbReference type="SAM" id="MobiDB-lite"/>
    </source>
</evidence>
<gene>
    <name evidence="2" type="ORF">DFR59_102359</name>
</gene>
<sequence>MFFKMNEKCFIIKISNLFKKFLFILFYIKNKKEVNILSNACLYSKPKVVVHQPIRFETAQSWNKGHGNLDHPGKGNGGTNYPNDPYTGPHNGNGGGNGNGKGNGDKP</sequence>
<evidence type="ECO:0000313" key="3">
    <source>
        <dbReference type="Proteomes" id="UP000255326"/>
    </source>
</evidence>
<dbReference type="EMBL" id="QQAY01000002">
    <property type="protein sequence ID" value="RDI45726.1"/>
    <property type="molecule type" value="Genomic_DNA"/>
</dbReference>
<keyword evidence="3" id="KW-1185">Reference proteome</keyword>